<reference evidence="4" key="1">
    <citation type="submission" date="2017-09" db="EMBL/GenBank/DDBJ databases">
        <title>Depth-based differentiation of microbial function through sediment-hosted aquifers and enrichment of novel symbionts in the deep terrestrial subsurface.</title>
        <authorList>
            <person name="Probst A.J."/>
            <person name="Ladd B."/>
            <person name="Jarett J.K."/>
            <person name="Geller-Mcgrath D.E."/>
            <person name="Sieber C.M.K."/>
            <person name="Emerson J.B."/>
            <person name="Anantharaman K."/>
            <person name="Thomas B.C."/>
            <person name="Malmstrom R."/>
            <person name="Stieglmeier M."/>
            <person name="Klingl A."/>
            <person name="Woyke T."/>
            <person name="Ryan C.M."/>
            <person name="Banfield J.F."/>
        </authorList>
    </citation>
    <scope>NUCLEOTIDE SEQUENCE [LARGE SCALE GENOMIC DNA]</scope>
</reference>
<dbReference type="EMBL" id="PFCB01000028">
    <property type="protein sequence ID" value="PIR74140.1"/>
    <property type="molecule type" value="Genomic_DNA"/>
</dbReference>
<keyword evidence="2" id="KW-0732">Signal</keyword>
<feature type="region of interest" description="Disordered" evidence="1">
    <location>
        <begin position="209"/>
        <end position="264"/>
    </location>
</feature>
<evidence type="ECO:0000313" key="4">
    <source>
        <dbReference type="Proteomes" id="UP000230154"/>
    </source>
</evidence>
<evidence type="ECO:0000313" key="3">
    <source>
        <dbReference type="EMBL" id="PIR74140.1"/>
    </source>
</evidence>
<evidence type="ECO:0000256" key="1">
    <source>
        <dbReference type="SAM" id="MobiDB-lite"/>
    </source>
</evidence>
<comment type="caution">
    <text evidence="3">The sequence shown here is derived from an EMBL/GenBank/DDBJ whole genome shotgun (WGS) entry which is preliminary data.</text>
</comment>
<protein>
    <submittedName>
        <fullName evidence="3">Uncharacterized protein</fullName>
    </submittedName>
</protein>
<accession>A0A2H0TPQ4</accession>
<evidence type="ECO:0000256" key="2">
    <source>
        <dbReference type="SAM" id="SignalP"/>
    </source>
</evidence>
<proteinExistence type="predicted"/>
<feature type="compositionally biased region" description="Basic and acidic residues" evidence="1">
    <location>
        <begin position="229"/>
        <end position="257"/>
    </location>
</feature>
<dbReference type="PROSITE" id="PS51257">
    <property type="entry name" value="PROKAR_LIPOPROTEIN"/>
    <property type="match status" value="1"/>
</dbReference>
<gene>
    <name evidence="3" type="ORF">COU35_03720</name>
</gene>
<sequence length="665" mass="73725">MKKHSLIFFVMAAAIVIGYGNMVTAAACTLPPDTAYKTSSSKAVYYIDTDCTKRAFRNARVYFSYFGSWSDVRTVSDRQLNAIPNNRLGFMPLGPRYSPMNGSLIKTVTDPKVYVILDQRKHPIRNEAFFLGLGYSFEWIEDVDPRVIQELSEGDEIASLVYPEGAAYKSSIDPSVYIVRSGKSRHVIDENEFNSLQYRWDRILTHHDSEFNDGPQRSLPVEEPAEPPVRTEIERTAPEPEGERSTPESVDDSRNDSSSDSVRATRLSASDIMYKGAFRLPAASGGSNWEWSGYAATYYPSGDPNGSADGFPGSLFAVGHDHQQMVSEISIPRPVISRNIADLPTATTLQPFADIRGGLFGELEIPRQGLAYMPAQNGQTNGKLYFSWGQHFEFSNAPTHGWSNLTLSNPGTAGAWKVGPYTNYTTNDYLFEIPTSWANTYLGGKKLGTGRFRDGNWSGRGPALFAIAPWQSGNPPARNATLPATPLLLYGEHQAGNVEIINHANQAMNGFSESDEWSGAEWLTKGSKAALAFVGTKADGNTWYGFSNGVVYPTAGDPGEVYPPVPAFPHDERGWWSSDIHGEIMLYDVNDLAAVAQGTKLPYEPQPYARININQYLFDPGFDYGRYKKQSLGAAAFDRERGYLYVFERMADEDEKSIVHVFEVK</sequence>
<feature type="chain" id="PRO_5013701947" evidence="2">
    <location>
        <begin position="26"/>
        <end position="665"/>
    </location>
</feature>
<name>A0A2H0TPQ4_9BACT</name>
<dbReference type="AlphaFoldDB" id="A0A2H0TPQ4"/>
<dbReference type="Proteomes" id="UP000230154">
    <property type="component" value="Unassembled WGS sequence"/>
</dbReference>
<organism evidence="3 4">
    <name type="scientific">Candidatus Magasanikbacteria bacterium CG10_big_fil_rev_8_21_14_0_10_47_10</name>
    <dbReference type="NCBI Taxonomy" id="1974652"/>
    <lineage>
        <taxon>Bacteria</taxon>
        <taxon>Candidatus Magasanikiibacteriota</taxon>
    </lineage>
</organism>
<feature type="signal peptide" evidence="2">
    <location>
        <begin position="1"/>
        <end position="25"/>
    </location>
</feature>